<name>A0A418Q643_9CORY</name>
<dbReference type="InterPro" id="IPR000073">
    <property type="entry name" value="AB_hydrolase_1"/>
</dbReference>
<evidence type="ECO:0000313" key="4">
    <source>
        <dbReference type="Proteomes" id="UP000285278"/>
    </source>
</evidence>
<dbReference type="GO" id="GO:0016787">
    <property type="term" value="F:hydrolase activity"/>
    <property type="evidence" value="ECO:0007669"/>
    <property type="project" value="UniProtKB-KW"/>
</dbReference>
<feature type="domain" description="AB hydrolase-1" evidence="2">
    <location>
        <begin position="30"/>
        <end position="137"/>
    </location>
</feature>
<dbReference type="SUPFAM" id="SSF53474">
    <property type="entry name" value="alpha/beta-Hydrolases"/>
    <property type="match status" value="1"/>
</dbReference>
<evidence type="ECO:0000256" key="1">
    <source>
        <dbReference type="SAM" id="MobiDB-lite"/>
    </source>
</evidence>
<dbReference type="OrthoDB" id="4410380at2"/>
<dbReference type="Proteomes" id="UP000285278">
    <property type="component" value="Unassembled WGS sequence"/>
</dbReference>
<accession>A0A418Q643</accession>
<dbReference type="AlphaFoldDB" id="A0A418Q643"/>
<keyword evidence="4" id="KW-1185">Reference proteome</keyword>
<proteinExistence type="predicted"/>
<dbReference type="InterPro" id="IPR029058">
    <property type="entry name" value="AB_hydrolase_fold"/>
</dbReference>
<reference evidence="3 4" key="1">
    <citation type="submission" date="2018-09" db="EMBL/GenBank/DDBJ databases">
        <title>Optimization and identification of Corynebacterium falsenii FN1-14 from fish paste.</title>
        <authorList>
            <person name="Daroonpunt R."/>
            <person name="Tanasupawat S."/>
        </authorList>
    </citation>
    <scope>NUCLEOTIDE SEQUENCE [LARGE SCALE GENOMIC DNA]</scope>
    <source>
        <strain evidence="3 4">FN1-14</strain>
    </source>
</reference>
<dbReference type="STRING" id="1451189.CFAL_02130"/>
<keyword evidence="3" id="KW-0378">Hydrolase</keyword>
<protein>
    <submittedName>
        <fullName evidence="3">Alpha/beta fold hydrolase</fullName>
    </submittedName>
</protein>
<evidence type="ECO:0000313" key="3">
    <source>
        <dbReference type="EMBL" id="RIX34269.1"/>
    </source>
</evidence>
<dbReference type="RefSeq" id="WP_119664972.1">
    <property type="nucleotide sequence ID" value="NZ_CP083647.1"/>
</dbReference>
<dbReference type="EMBL" id="QXJK01000008">
    <property type="protein sequence ID" value="RIX34269.1"/>
    <property type="molecule type" value="Genomic_DNA"/>
</dbReference>
<comment type="caution">
    <text evidence="3">The sequence shown here is derived from an EMBL/GenBank/DDBJ whole genome shotgun (WGS) entry which is preliminary data.</text>
</comment>
<organism evidence="3 4">
    <name type="scientific">Corynebacterium falsenii</name>
    <dbReference type="NCBI Taxonomy" id="108486"/>
    <lineage>
        <taxon>Bacteria</taxon>
        <taxon>Bacillati</taxon>
        <taxon>Actinomycetota</taxon>
        <taxon>Actinomycetes</taxon>
        <taxon>Mycobacteriales</taxon>
        <taxon>Corynebacteriaceae</taxon>
        <taxon>Corynebacterium</taxon>
    </lineage>
</organism>
<dbReference type="Pfam" id="PF00561">
    <property type="entry name" value="Abhydrolase_1"/>
    <property type="match status" value="1"/>
</dbReference>
<dbReference type="Gene3D" id="3.40.50.1820">
    <property type="entry name" value="alpha/beta hydrolase"/>
    <property type="match status" value="1"/>
</dbReference>
<evidence type="ECO:0000259" key="2">
    <source>
        <dbReference type="Pfam" id="PF00561"/>
    </source>
</evidence>
<gene>
    <name evidence="3" type="ORF">D3M95_08060</name>
</gene>
<sequence length="274" mass="30412">MRRSIFSYVPDLGHWEESPIYRRTPSEPTPVVVVHGTVGGRGNFNRLVPFLRTTFDARTRRVFSVSYGDAGTTALKESLEEIEEQLVELHEATGFDSFDLVAHSQGGLQSLAVASRPRAGHLVRHIVGLGADFRGVRMPWSGRPQAEMFNRVVDRLAGPAFAQQIAGSPELTEVLSQTGTCMVPITAIATKYDRMVPLEAAFALADHSDLTGTPPHPGPLRLVLVQDYYPDLTVAHNMLTRNEKVARLVKYALEHPPERHPARHLESHQEQRGD</sequence>
<feature type="region of interest" description="Disordered" evidence="1">
    <location>
        <begin position="255"/>
        <end position="274"/>
    </location>
</feature>